<dbReference type="PROSITE" id="PS50977">
    <property type="entry name" value="HTH_TETR_2"/>
    <property type="match status" value="1"/>
</dbReference>
<keyword evidence="2 4" id="KW-0238">DNA-binding</keyword>
<comment type="caution">
    <text evidence="6">The sequence shown here is derived from an EMBL/GenBank/DDBJ whole genome shotgun (WGS) entry which is preliminary data.</text>
</comment>
<accession>H0E266</accession>
<dbReference type="Proteomes" id="UP000005143">
    <property type="component" value="Unassembled WGS sequence"/>
</dbReference>
<evidence type="ECO:0000256" key="1">
    <source>
        <dbReference type="ARBA" id="ARBA00023015"/>
    </source>
</evidence>
<dbReference type="InterPro" id="IPR009057">
    <property type="entry name" value="Homeodomain-like_sf"/>
</dbReference>
<gene>
    <name evidence="6" type="ORF">PAI11_08790</name>
</gene>
<dbReference type="InterPro" id="IPR001647">
    <property type="entry name" value="HTH_TetR"/>
</dbReference>
<evidence type="ECO:0000313" key="7">
    <source>
        <dbReference type="Proteomes" id="UP000005143"/>
    </source>
</evidence>
<feature type="domain" description="HTH tetR-type" evidence="5">
    <location>
        <begin position="9"/>
        <end position="69"/>
    </location>
</feature>
<organism evidence="6 7">
    <name type="scientific">Patulibacter medicamentivorans</name>
    <dbReference type="NCBI Taxonomy" id="1097667"/>
    <lineage>
        <taxon>Bacteria</taxon>
        <taxon>Bacillati</taxon>
        <taxon>Actinomycetota</taxon>
        <taxon>Thermoleophilia</taxon>
        <taxon>Solirubrobacterales</taxon>
        <taxon>Patulibacteraceae</taxon>
        <taxon>Patulibacter</taxon>
    </lineage>
</organism>
<feature type="DNA-binding region" description="H-T-H motif" evidence="4">
    <location>
        <begin position="32"/>
        <end position="51"/>
    </location>
</feature>
<reference evidence="6 7" key="1">
    <citation type="journal article" date="2013" name="Biodegradation">
        <title>Quantitative proteomic analysis of ibuprofen-degrading Patulibacter sp. strain I11.</title>
        <authorList>
            <person name="Almeida B."/>
            <person name="Kjeldal H."/>
            <person name="Lolas I."/>
            <person name="Knudsen A.D."/>
            <person name="Carvalho G."/>
            <person name="Nielsen K.L."/>
            <person name="Barreto Crespo M.T."/>
            <person name="Stensballe A."/>
            <person name="Nielsen J.L."/>
        </authorList>
    </citation>
    <scope>NUCLEOTIDE SEQUENCE [LARGE SCALE GENOMIC DNA]</scope>
    <source>
        <strain evidence="6 7">I11</strain>
    </source>
</reference>
<dbReference type="Pfam" id="PF00440">
    <property type="entry name" value="TetR_N"/>
    <property type="match status" value="1"/>
</dbReference>
<dbReference type="AlphaFoldDB" id="H0E266"/>
<dbReference type="SUPFAM" id="SSF46689">
    <property type="entry name" value="Homeodomain-like"/>
    <property type="match status" value="1"/>
</dbReference>
<dbReference type="PANTHER" id="PTHR47506:SF1">
    <property type="entry name" value="HTH-TYPE TRANSCRIPTIONAL REGULATOR YJDC"/>
    <property type="match status" value="1"/>
</dbReference>
<dbReference type="Gene3D" id="1.10.357.10">
    <property type="entry name" value="Tetracycline Repressor, domain 2"/>
    <property type="match status" value="1"/>
</dbReference>
<keyword evidence="7" id="KW-1185">Reference proteome</keyword>
<dbReference type="RefSeq" id="WP_007571323.1">
    <property type="nucleotide sequence ID" value="NZ_AGUD01000040.1"/>
</dbReference>
<protein>
    <submittedName>
        <fullName evidence="6">Transcriptional regulator TetR family</fullName>
    </submittedName>
</protein>
<name>H0E266_9ACTN</name>
<proteinExistence type="predicted"/>
<evidence type="ECO:0000313" key="6">
    <source>
        <dbReference type="EMBL" id="EHN12203.1"/>
    </source>
</evidence>
<dbReference type="PANTHER" id="PTHR47506">
    <property type="entry name" value="TRANSCRIPTIONAL REGULATORY PROTEIN"/>
    <property type="match status" value="1"/>
</dbReference>
<dbReference type="PRINTS" id="PR00455">
    <property type="entry name" value="HTHTETR"/>
</dbReference>
<evidence type="ECO:0000256" key="4">
    <source>
        <dbReference type="PROSITE-ProRule" id="PRU00335"/>
    </source>
</evidence>
<dbReference type="GO" id="GO:0003677">
    <property type="term" value="F:DNA binding"/>
    <property type="evidence" value="ECO:0007669"/>
    <property type="project" value="UniProtKB-UniRule"/>
</dbReference>
<evidence type="ECO:0000256" key="2">
    <source>
        <dbReference type="ARBA" id="ARBA00023125"/>
    </source>
</evidence>
<evidence type="ECO:0000259" key="5">
    <source>
        <dbReference type="PROSITE" id="PS50977"/>
    </source>
</evidence>
<dbReference type="EMBL" id="AGUD01000040">
    <property type="protein sequence ID" value="EHN12203.1"/>
    <property type="molecule type" value="Genomic_DNA"/>
</dbReference>
<evidence type="ECO:0000256" key="3">
    <source>
        <dbReference type="ARBA" id="ARBA00023163"/>
    </source>
</evidence>
<dbReference type="InterPro" id="IPR036271">
    <property type="entry name" value="Tet_transcr_reg_TetR-rel_C_sf"/>
</dbReference>
<keyword evidence="3" id="KW-0804">Transcription</keyword>
<keyword evidence="1" id="KW-0805">Transcription regulation</keyword>
<sequence length="189" mass="20614">MTRAGRPTRTTPEAWVQAALDTIEESGVAGLAVEPVARRLGVSKGGFYHHFADRRALLRAALGLWEERFVVAQSARFEAIPDPRERLRSLLRLAIVELQPTVITKLMAADEDPDVAAALERATVRRLAMLERAFADLGLPAARARTRARLAYSAYLGMAQLARRPAAGLTDAGEAEAFLAELEALLQVD</sequence>
<dbReference type="SUPFAM" id="SSF48498">
    <property type="entry name" value="Tetracyclin repressor-like, C-terminal domain"/>
    <property type="match status" value="1"/>
</dbReference>